<feature type="transmembrane region" description="Helical" evidence="6">
    <location>
        <begin position="46"/>
        <end position="68"/>
    </location>
</feature>
<organism evidence="8 9">
    <name type="scientific">Glycomyces harbinensis</name>
    <dbReference type="NCBI Taxonomy" id="58114"/>
    <lineage>
        <taxon>Bacteria</taxon>
        <taxon>Bacillati</taxon>
        <taxon>Actinomycetota</taxon>
        <taxon>Actinomycetes</taxon>
        <taxon>Glycomycetales</taxon>
        <taxon>Glycomycetaceae</taxon>
        <taxon>Glycomyces</taxon>
    </lineage>
</organism>
<dbReference type="SUPFAM" id="SSF103481">
    <property type="entry name" value="Multidrug resistance efflux transporter EmrE"/>
    <property type="match status" value="2"/>
</dbReference>
<dbReference type="AlphaFoldDB" id="A0A1G6ZMD4"/>
<feature type="transmembrane region" description="Helical" evidence="6">
    <location>
        <begin position="137"/>
        <end position="157"/>
    </location>
</feature>
<reference evidence="9" key="1">
    <citation type="submission" date="2016-10" db="EMBL/GenBank/DDBJ databases">
        <authorList>
            <person name="Varghese N."/>
            <person name="Submissions S."/>
        </authorList>
    </citation>
    <scope>NUCLEOTIDE SEQUENCE [LARGE SCALE GENOMIC DNA]</scope>
    <source>
        <strain evidence="9">CGMCC 4.3516</strain>
    </source>
</reference>
<keyword evidence="3 6" id="KW-0812">Transmembrane</keyword>
<sequence>MTATMDAARGTGPATAKVAGALGTVYVVWGSTYLAIRLMVEDMPPLVGAGLRFLAAGTLVGAALLVRHGLRALAVTRRELLGCTLIGLLLPAGGQGLVAIGENGGAPSGITALLIATVPLWVVCLRVLARERPPRRTCVGVIAGFTGVAALIAAHGLGDAFPAWAMAVIVLAGLSWALGTWIQPRLRLPKDPFVLVCYEMLTGGAALALIGLSSGERFDPAAYSAGSWAAWAYLVLFGSIFALSAYAWLLQHVSVSLVATYAYVNPLVAVLLGWLLLGEPLGPFTVLGGLVVIGSAAAVIAAEHKKPIERTTT</sequence>
<comment type="subcellular location">
    <subcellularLocation>
        <location evidence="1">Membrane</location>
        <topology evidence="1">Multi-pass membrane protein</topology>
    </subcellularLocation>
</comment>
<feature type="transmembrane region" description="Helical" evidence="6">
    <location>
        <begin position="80"/>
        <end position="100"/>
    </location>
</feature>
<dbReference type="Proteomes" id="UP000198949">
    <property type="component" value="Unassembled WGS sequence"/>
</dbReference>
<evidence type="ECO:0000256" key="3">
    <source>
        <dbReference type="ARBA" id="ARBA00022692"/>
    </source>
</evidence>
<gene>
    <name evidence="8" type="ORF">SAMN05216270_11185</name>
</gene>
<evidence type="ECO:0000313" key="8">
    <source>
        <dbReference type="EMBL" id="SDE03593.1"/>
    </source>
</evidence>
<dbReference type="EMBL" id="FNAD01000011">
    <property type="protein sequence ID" value="SDE03593.1"/>
    <property type="molecule type" value="Genomic_DNA"/>
</dbReference>
<proteinExistence type="inferred from homology"/>
<feature type="transmembrane region" description="Helical" evidence="6">
    <location>
        <begin position="163"/>
        <end position="181"/>
    </location>
</feature>
<feature type="transmembrane region" description="Helical" evidence="6">
    <location>
        <begin position="106"/>
        <end position="125"/>
    </location>
</feature>
<feature type="transmembrane region" description="Helical" evidence="6">
    <location>
        <begin position="193"/>
        <end position="210"/>
    </location>
</feature>
<protein>
    <submittedName>
        <fullName evidence="8">Permease of the drug/metabolite transporter (DMT) superfamily</fullName>
    </submittedName>
</protein>
<dbReference type="InterPro" id="IPR037185">
    <property type="entry name" value="EmrE-like"/>
</dbReference>
<dbReference type="InterPro" id="IPR000620">
    <property type="entry name" value="EamA_dom"/>
</dbReference>
<feature type="transmembrane region" description="Helical" evidence="6">
    <location>
        <begin position="230"/>
        <end position="250"/>
    </location>
</feature>
<keyword evidence="4 6" id="KW-1133">Transmembrane helix</keyword>
<name>A0A1G6ZMD4_9ACTN</name>
<dbReference type="OrthoDB" id="9812547at2"/>
<evidence type="ECO:0000256" key="4">
    <source>
        <dbReference type="ARBA" id="ARBA00022989"/>
    </source>
</evidence>
<evidence type="ECO:0000256" key="5">
    <source>
        <dbReference type="ARBA" id="ARBA00023136"/>
    </source>
</evidence>
<feature type="domain" description="EamA" evidence="7">
    <location>
        <begin position="164"/>
        <end position="299"/>
    </location>
</feature>
<dbReference type="RefSeq" id="WP_091038259.1">
    <property type="nucleotide sequence ID" value="NZ_FNAD01000011.1"/>
</dbReference>
<feature type="transmembrane region" description="Helical" evidence="6">
    <location>
        <begin position="257"/>
        <end position="277"/>
    </location>
</feature>
<evidence type="ECO:0000256" key="2">
    <source>
        <dbReference type="ARBA" id="ARBA00007362"/>
    </source>
</evidence>
<evidence type="ECO:0000259" key="7">
    <source>
        <dbReference type="Pfam" id="PF00892"/>
    </source>
</evidence>
<feature type="transmembrane region" description="Helical" evidence="6">
    <location>
        <begin position="283"/>
        <end position="302"/>
    </location>
</feature>
<keyword evidence="5 6" id="KW-0472">Membrane</keyword>
<comment type="similarity">
    <text evidence="2">Belongs to the EamA transporter family.</text>
</comment>
<feature type="domain" description="EamA" evidence="7">
    <location>
        <begin position="26"/>
        <end position="151"/>
    </location>
</feature>
<dbReference type="PANTHER" id="PTHR32322">
    <property type="entry name" value="INNER MEMBRANE TRANSPORTER"/>
    <property type="match status" value="1"/>
</dbReference>
<dbReference type="Pfam" id="PF00892">
    <property type="entry name" value="EamA"/>
    <property type="match status" value="2"/>
</dbReference>
<accession>A0A1G6ZMD4</accession>
<evidence type="ECO:0000313" key="9">
    <source>
        <dbReference type="Proteomes" id="UP000198949"/>
    </source>
</evidence>
<dbReference type="InterPro" id="IPR050638">
    <property type="entry name" value="AA-Vitamin_Transporters"/>
</dbReference>
<dbReference type="GO" id="GO:0016020">
    <property type="term" value="C:membrane"/>
    <property type="evidence" value="ECO:0007669"/>
    <property type="project" value="UniProtKB-SubCell"/>
</dbReference>
<dbReference type="STRING" id="58114.SAMN05216270_11185"/>
<evidence type="ECO:0000256" key="6">
    <source>
        <dbReference type="SAM" id="Phobius"/>
    </source>
</evidence>
<keyword evidence="9" id="KW-1185">Reference proteome</keyword>
<evidence type="ECO:0000256" key="1">
    <source>
        <dbReference type="ARBA" id="ARBA00004141"/>
    </source>
</evidence>
<dbReference type="PANTHER" id="PTHR32322:SF2">
    <property type="entry name" value="EAMA DOMAIN-CONTAINING PROTEIN"/>
    <property type="match status" value="1"/>
</dbReference>